<keyword evidence="2" id="KW-0012">Acyltransferase</keyword>
<dbReference type="InterPro" id="IPR000182">
    <property type="entry name" value="GNAT_dom"/>
</dbReference>
<dbReference type="RefSeq" id="WP_106138406.1">
    <property type="nucleotide sequence ID" value="NZ_PVTE01000010.1"/>
</dbReference>
<dbReference type="GO" id="GO:0005840">
    <property type="term" value="C:ribosome"/>
    <property type="evidence" value="ECO:0007669"/>
    <property type="project" value="UniProtKB-KW"/>
</dbReference>
<evidence type="ECO:0000313" key="5">
    <source>
        <dbReference type="Proteomes" id="UP000238375"/>
    </source>
</evidence>
<reference evidence="4 5" key="1">
    <citation type="submission" date="2018-03" db="EMBL/GenBank/DDBJ databases">
        <title>Genomic Encyclopedia of Archaeal and Bacterial Type Strains, Phase II (KMG-II): from individual species to whole genera.</title>
        <authorList>
            <person name="Goeker M."/>
        </authorList>
    </citation>
    <scope>NUCLEOTIDE SEQUENCE [LARGE SCALE GENOMIC DNA]</scope>
    <source>
        <strain evidence="4 5">DSM 28354</strain>
    </source>
</reference>
<dbReference type="Proteomes" id="UP000238375">
    <property type="component" value="Unassembled WGS sequence"/>
</dbReference>
<keyword evidence="4" id="KW-0689">Ribosomal protein</keyword>
<evidence type="ECO:0000256" key="2">
    <source>
        <dbReference type="ARBA" id="ARBA00023315"/>
    </source>
</evidence>
<feature type="domain" description="N-acetyltransferase" evidence="3">
    <location>
        <begin position="6"/>
        <end position="142"/>
    </location>
</feature>
<dbReference type="AlphaFoldDB" id="A0A2T0SWA1"/>
<sequence length="142" mass="16212">MNWRIVPYRTEHTESLRLVYQQARQVAFPWIDPVSFRLTDFDAVTREETVLVAVEQATPVGFIAWWPPDNFIHSLFVSPAYIGRGIGKVLLRTCLADIGRPVTLKCKAANQRALQFYYSQGWQFVEQAESPQGAYVLLTYGG</sequence>
<organism evidence="4 5">
    <name type="scientific">Spirosoma oryzae</name>
    <dbReference type="NCBI Taxonomy" id="1469603"/>
    <lineage>
        <taxon>Bacteria</taxon>
        <taxon>Pseudomonadati</taxon>
        <taxon>Bacteroidota</taxon>
        <taxon>Cytophagia</taxon>
        <taxon>Cytophagales</taxon>
        <taxon>Cytophagaceae</taxon>
        <taxon>Spirosoma</taxon>
    </lineage>
</organism>
<name>A0A2T0SWA1_9BACT</name>
<dbReference type="OrthoDB" id="9788755at2"/>
<dbReference type="SUPFAM" id="SSF55729">
    <property type="entry name" value="Acyl-CoA N-acyltransferases (Nat)"/>
    <property type="match status" value="1"/>
</dbReference>
<keyword evidence="4" id="KW-0687">Ribonucleoprotein</keyword>
<protein>
    <submittedName>
        <fullName evidence="4">Ribosomal protein S18 acetylase RimI-like enzyme</fullName>
    </submittedName>
</protein>
<evidence type="ECO:0000256" key="1">
    <source>
        <dbReference type="ARBA" id="ARBA00022679"/>
    </source>
</evidence>
<dbReference type="CDD" id="cd04301">
    <property type="entry name" value="NAT_SF"/>
    <property type="match status" value="1"/>
</dbReference>
<dbReference type="Gene3D" id="3.40.630.30">
    <property type="match status" value="1"/>
</dbReference>
<dbReference type="PANTHER" id="PTHR43800:SF1">
    <property type="entry name" value="PEPTIDYL-LYSINE N-ACETYLTRANSFERASE YJAB"/>
    <property type="match status" value="1"/>
</dbReference>
<dbReference type="EMBL" id="PVTE01000010">
    <property type="protein sequence ID" value="PRY37687.1"/>
    <property type="molecule type" value="Genomic_DNA"/>
</dbReference>
<dbReference type="InterPro" id="IPR016181">
    <property type="entry name" value="Acyl_CoA_acyltransferase"/>
</dbReference>
<evidence type="ECO:0000313" key="4">
    <source>
        <dbReference type="EMBL" id="PRY37687.1"/>
    </source>
</evidence>
<dbReference type="PANTHER" id="PTHR43800">
    <property type="entry name" value="PEPTIDYL-LYSINE N-ACETYLTRANSFERASE YJAB"/>
    <property type="match status" value="1"/>
</dbReference>
<accession>A0A2T0SWA1</accession>
<dbReference type="Pfam" id="PF00583">
    <property type="entry name" value="Acetyltransf_1"/>
    <property type="match status" value="1"/>
</dbReference>
<keyword evidence="5" id="KW-1185">Reference proteome</keyword>
<proteinExistence type="predicted"/>
<comment type="caution">
    <text evidence="4">The sequence shown here is derived from an EMBL/GenBank/DDBJ whole genome shotgun (WGS) entry which is preliminary data.</text>
</comment>
<dbReference type="PROSITE" id="PS51186">
    <property type="entry name" value="GNAT"/>
    <property type="match status" value="1"/>
</dbReference>
<keyword evidence="1" id="KW-0808">Transferase</keyword>
<dbReference type="GO" id="GO:0016747">
    <property type="term" value="F:acyltransferase activity, transferring groups other than amino-acyl groups"/>
    <property type="evidence" value="ECO:0007669"/>
    <property type="project" value="InterPro"/>
</dbReference>
<evidence type="ECO:0000259" key="3">
    <source>
        <dbReference type="PROSITE" id="PS51186"/>
    </source>
</evidence>
<gene>
    <name evidence="4" type="ORF">CLV58_110157</name>
</gene>